<comment type="caution">
    <text evidence="1">The sequence shown here is derived from an EMBL/GenBank/DDBJ whole genome shotgun (WGS) entry which is preliminary data.</text>
</comment>
<evidence type="ECO:0000313" key="1">
    <source>
        <dbReference type="EMBL" id="KAH7863842.1"/>
    </source>
</evidence>
<gene>
    <name evidence="1" type="ORF">Vadar_022598</name>
</gene>
<dbReference type="Proteomes" id="UP000828048">
    <property type="component" value="Chromosome 12"/>
</dbReference>
<keyword evidence="2" id="KW-1185">Reference proteome</keyword>
<accession>A0ACB7ZE30</accession>
<organism evidence="1 2">
    <name type="scientific">Vaccinium darrowii</name>
    <dbReference type="NCBI Taxonomy" id="229202"/>
    <lineage>
        <taxon>Eukaryota</taxon>
        <taxon>Viridiplantae</taxon>
        <taxon>Streptophyta</taxon>
        <taxon>Embryophyta</taxon>
        <taxon>Tracheophyta</taxon>
        <taxon>Spermatophyta</taxon>
        <taxon>Magnoliopsida</taxon>
        <taxon>eudicotyledons</taxon>
        <taxon>Gunneridae</taxon>
        <taxon>Pentapetalae</taxon>
        <taxon>asterids</taxon>
        <taxon>Ericales</taxon>
        <taxon>Ericaceae</taxon>
        <taxon>Vaccinioideae</taxon>
        <taxon>Vaccinieae</taxon>
        <taxon>Vaccinium</taxon>
    </lineage>
</organism>
<reference evidence="1 2" key="1">
    <citation type="journal article" date="2021" name="Hortic Res">
        <title>High-quality reference genome and annotation aids understanding of berry development for evergreen blueberry (Vaccinium darrowii).</title>
        <authorList>
            <person name="Yu J."/>
            <person name="Hulse-Kemp A.M."/>
            <person name="Babiker E."/>
            <person name="Staton M."/>
        </authorList>
    </citation>
    <scope>NUCLEOTIDE SEQUENCE [LARGE SCALE GENOMIC DNA]</scope>
    <source>
        <strain evidence="2">cv. NJ 8807/NJ 8810</strain>
        <tissue evidence="1">Young leaf</tissue>
    </source>
</reference>
<evidence type="ECO:0000313" key="2">
    <source>
        <dbReference type="Proteomes" id="UP000828048"/>
    </source>
</evidence>
<sequence length="521" mass="59663">MKKGRKPRVFNTHKVDKEMDEFKKQQKQNLGPSVADLPRPISLSILLRLPTKRLLVCRCVCKTWRNIISDPRFAKLDFSKAEAFPLVRSLSCTHISRNLYLVEPPENSSGFDLREYCDCGYDSEYHFHMKLETKLKIPLRNPELAMNTEGDANVSGISKVGVKRKRCIKLRPKDHKLNLVNSCNGFLCLSEPSRNDPVVVCNPITGEFINLPVPTQADESTKRFSDCGFGFSPKTNQYVVIRIFNQQEQVRQRVREPITGRELFSPRVAEIHTLGTKSWKRIGWAASSLCGYKLEFPSYLNGAVHWLLKDYDISEYIASFNFDNEIFQPVPPPPLKHGMISWETMKNMSLGVLRDTLCICDHDSGSFEINIWLMKEYGVQESWTKVFCIKTITEGSRWLRGVYEPISYLKSGAILFFHRLASAMVYYNAKEWYHRLKFLKVRGVKSKYEAIAHTPSFISLNDAVIGDNLVTLSITSRCAGLKLQGETKALFLREEDEDVDTDFDQSGVDYDTIGFEDDISN</sequence>
<proteinExistence type="predicted"/>
<dbReference type="EMBL" id="CM037162">
    <property type="protein sequence ID" value="KAH7863842.1"/>
    <property type="molecule type" value="Genomic_DNA"/>
</dbReference>
<protein>
    <submittedName>
        <fullName evidence="1">Uncharacterized protein</fullName>
    </submittedName>
</protein>
<name>A0ACB7ZE30_9ERIC</name>